<sequence length="305" mass="33720">MRQWLSRRRFLGQSAATLAVGWASTASAEDGEFESGSIDLRPGQQVKETGPRIVRVSVELPNLPPQMDGFRIAQISDLHLEPYTTARQIARVVRLCNSLQPDLVAMTGDFVTYNARPAGKLAEILSELKAPHGVYASLGNHDFQSGHENVVYALEQKGMPVLRNVCRAIHTDKGVLHLAGMDSRYVSSPHLRSTLDSWRENQPLVMMMHEPDVADDLAEAKVHALQLSGHTHGGQVRFMGLQPSIHRRAKWGKKYLAGAYNVGTVRLYVNRGIGTVGVPLRVQCPPEVTEITLRSPELRRALAKV</sequence>
<dbReference type="PANTHER" id="PTHR31302">
    <property type="entry name" value="TRANSMEMBRANE PROTEIN WITH METALLOPHOSPHOESTERASE DOMAIN-RELATED"/>
    <property type="match status" value="1"/>
</dbReference>
<dbReference type="PANTHER" id="PTHR31302:SF31">
    <property type="entry name" value="PHOSPHODIESTERASE YAEI"/>
    <property type="match status" value="1"/>
</dbReference>
<keyword evidence="6" id="KW-1185">Reference proteome</keyword>
<keyword evidence="2" id="KW-0378">Hydrolase</keyword>
<dbReference type="GO" id="GO:0009245">
    <property type="term" value="P:lipid A biosynthetic process"/>
    <property type="evidence" value="ECO:0007669"/>
    <property type="project" value="TreeGrafter"/>
</dbReference>
<organism evidence="5 6">
    <name type="scientific">Roseimicrobium gellanilyticum</name>
    <dbReference type="NCBI Taxonomy" id="748857"/>
    <lineage>
        <taxon>Bacteria</taxon>
        <taxon>Pseudomonadati</taxon>
        <taxon>Verrucomicrobiota</taxon>
        <taxon>Verrucomicrobiia</taxon>
        <taxon>Verrucomicrobiales</taxon>
        <taxon>Verrucomicrobiaceae</taxon>
        <taxon>Roseimicrobium</taxon>
    </lineage>
</organism>
<dbReference type="InterPro" id="IPR029052">
    <property type="entry name" value="Metallo-depent_PP-like"/>
</dbReference>
<dbReference type="EMBL" id="QNRR01000002">
    <property type="protein sequence ID" value="RBP46573.1"/>
    <property type="molecule type" value="Genomic_DNA"/>
</dbReference>
<feature type="domain" description="Calcineurin-like phosphoesterase" evidence="4">
    <location>
        <begin position="70"/>
        <end position="233"/>
    </location>
</feature>
<proteinExistence type="predicted"/>
<feature type="signal peptide" evidence="3">
    <location>
        <begin position="1"/>
        <end position="28"/>
    </location>
</feature>
<dbReference type="Pfam" id="PF00149">
    <property type="entry name" value="Metallophos"/>
    <property type="match status" value="1"/>
</dbReference>
<gene>
    <name evidence="5" type="ORF">DES53_102964</name>
</gene>
<evidence type="ECO:0000313" key="6">
    <source>
        <dbReference type="Proteomes" id="UP000253426"/>
    </source>
</evidence>
<keyword evidence="3" id="KW-0732">Signal</keyword>
<dbReference type="GO" id="GO:0046872">
    <property type="term" value="F:metal ion binding"/>
    <property type="evidence" value="ECO:0007669"/>
    <property type="project" value="UniProtKB-KW"/>
</dbReference>
<feature type="chain" id="PRO_5016561723" description="Calcineurin-like phosphoesterase domain-containing protein" evidence="3">
    <location>
        <begin position="29"/>
        <end position="305"/>
    </location>
</feature>
<dbReference type="AlphaFoldDB" id="A0A366HUG7"/>
<reference evidence="5 6" key="1">
    <citation type="submission" date="2018-06" db="EMBL/GenBank/DDBJ databases">
        <title>Genomic Encyclopedia of Type Strains, Phase IV (KMG-IV): sequencing the most valuable type-strain genomes for metagenomic binning, comparative biology and taxonomic classification.</title>
        <authorList>
            <person name="Goeker M."/>
        </authorList>
    </citation>
    <scope>NUCLEOTIDE SEQUENCE [LARGE SCALE GENOMIC DNA]</scope>
    <source>
        <strain evidence="5 6">DSM 25532</strain>
    </source>
</reference>
<evidence type="ECO:0000256" key="2">
    <source>
        <dbReference type="ARBA" id="ARBA00022801"/>
    </source>
</evidence>
<evidence type="ECO:0000256" key="3">
    <source>
        <dbReference type="SAM" id="SignalP"/>
    </source>
</evidence>
<evidence type="ECO:0000313" key="5">
    <source>
        <dbReference type="EMBL" id="RBP46573.1"/>
    </source>
</evidence>
<evidence type="ECO:0000259" key="4">
    <source>
        <dbReference type="Pfam" id="PF00149"/>
    </source>
</evidence>
<dbReference type="InterPro" id="IPR051158">
    <property type="entry name" value="Metallophosphoesterase_sf"/>
</dbReference>
<keyword evidence="1" id="KW-0479">Metal-binding</keyword>
<dbReference type="Proteomes" id="UP000253426">
    <property type="component" value="Unassembled WGS sequence"/>
</dbReference>
<protein>
    <recommendedName>
        <fullName evidence="4">Calcineurin-like phosphoesterase domain-containing protein</fullName>
    </recommendedName>
</protein>
<dbReference type="InterPro" id="IPR006311">
    <property type="entry name" value="TAT_signal"/>
</dbReference>
<dbReference type="SUPFAM" id="SSF56300">
    <property type="entry name" value="Metallo-dependent phosphatases"/>
    <property type="match status" value="1"/>
</dbReference>
<name>A0A366HUG7_9BACT</name>
<evidence type="ECO:0000256" key="1">
    <source>
        <dbReference type="ARBA" id="ARBA00022723"/>
    </source>
</evidence>
<dbReference type="GO" id="GO:0008758">
    <property type="term" value="F:UDP-2,3-diacylglucosamine hydrolase activity"/>
    <property type="evidence" value="ECO:0007669"/>
    <property type="project" value="TreeGrafter"/>
</dbReference>
<dbReference type="CDD" id="cd07385">
    <property type="entry name" value="MPP_YkuE_C"/>
    <property type="match status" value="1"/>
</dbReference>
<dbReference type="PROSITE" id="PS51318">
    <property type="entry name" value="TAT"/>
    <property type="match status" value="1"/>
</dbReference>
<dbReference type="Gene3D" id="3.60.21.10">
    <property type="match status" value="1"/>
</dbReference>
<comment type="caution">
    <text evidence="5">The sequence shown here is derived from an EMBL/GenBank/DDBJ whole genome shotgun (WGS) entry which is preliminary data.</text>
</comment>
<accession>A0A366HUG7</accession>
<dbReference type="GO" id="GO:0016020">
    <property type="term" value="C:membrane"/>
    <property type="evidence" value="ECO:0007669"/>
    <property type="project" value="GOC"/>
</dbReference>
<dbReference type="InterPro" id="IPR004843">
    <property type="entry name" value="Calcineurin-like_PHP"/>
</dbReference>